<protein>
    <recommendedName>
        <fullName evidence="2">WD repeat-containing protein 79</fullName>
    </recommendedName>
</protein>
<dbReference type="InterPro" id="IPR001680">
    <property type="entry name" value="WD40_rpt"/>
</dbReference>
<dbReference type="PANTHER" id="PTHR13211">
    <property type="entry name" value="TELOMERASE CAJAL BODY PROTEIN 1"/>
    <property type="match status" value="1"/>
</dbReference>
<organism evidence="4 5">
    <name type="scientific">Bugula neritina</name>
    <name type="common">Brown bryozoan</name>
    <name type="synonym">Sertularia neritina</name>
    <dbReference type="NCBI Taxonomy" id="10212"/>
    <lineage>
        <taxon>Eukaryota</taxon>
        <taxon>Metazoa</taxon>
        <taxon>Spiralia</taxon>
        <taxon>Lophotrochozoa</taxon>
        <taxon>Bryozoa</taxon>
        <taxon>Gymnolaemata</taxon>
        <taxon>Cheilostomatida</taxon>
        <taxon>Flustrina</taxon>
        <taxon>Buguloidea</taxon>
        <taxon>Bugulidae</taxon>
        <taxon>Bugula</taxon>
    </lineage>
</organism>
<keyword evidence="3" id="KW-0853">WD repeat</keyword>
<dbReference type="Gene3D" id="2.130.10.10">
    <property type="entry name" value="YVTN repeat-like/Quinoprotein amine dehydrogenase"/>
    <property type="match status" value="2"/>
</dbReference>
<dbReference type="GO" id="GO:0003723">
    <property type="term" value="F:RNA binding"/>
    <property type="evidence" value="ECO:0007669"/>
    <property type="project" value="TreeGrafter"/>
</dbReference>
<dbReference type="SMART" id="SM00320">
    <property type="entry name" value="WD40"/>
    <property type="match status" value="4"/>
</dbReference>
<reference evidence="4" key="1">
    <citation type="submission" date="2020-06" db="EMBL/GenBank/DDBJ databases">
        <title>Draft genome of Bugula neritina, a colonial animal packing powerful symbionts and potential medicines.</title>
        <authorList>
            <person name="Rayko M."/>
        </authorList>
    </citation>
    <scope>NUCLEOTIDE SEQUENCE [LARGE SCALE GENOMIC DNA]</scope>
    <source>
        <strain evidence="4">Kwan_BN1</strain>
    </source>
</reference>
<evidence type="ECO:0000313" key="5">
    <source>
        <dbReference type="Proteomes" id="UP000593567"/>
    </source>
</evidence>
<dbReference type="GO" id="GO:0030576">
    <property type="term" value="P:Cajal body organization"/>
    <property type="evidence" value="ECO:0007669"/>
    <property type="project" value="TreeGrafter"/>
</dbReference>
<dbReference type="GO" id="GO:0015030">
    <property type="term" value="C:Cajal body"/>
    <property type="evidence" value="ECO:0007669"/>
    <property type="project" value="TreeGrafter"/>
</dbReference>
<evidence type="ECO:0000256" key="2">
    <source>
        <dbReference type="ARBA" id="ARBA00041558"/>
    </source>
</evidence>
<evidence type="ECO:0000313" key="4">
    <source>
        <dbReference type="EMBL" id="KAF6022505.1"/>
    </source>
</evidence>
<keyword evidence="5" id="KW-1185">Reference proteome</keyword>
<dbReference type="PROSITE" id="PS50294">
    <property type="entry name" value="WD_REPEATS_REGION"/>
    <property type="match status" value="1"/>
</dbReference>
<dbReference type="PANTHER" id="PTHR13211:SF0">
    <property type="entry name" value="TELOMERASE CAJAL BODY PROTEIN 1"/>
    <property type="match status" value="1"/>
</dbReference>
<feature type="repeat" description="WD" evidence="3">
    <location>
        <begin position="292"/>
        <end position="334"/>
    </location>
</feature>
<dbReference type="EMBL" id="VXIV02002843">
    <property type="protein sequence ID" value="KAF6022505.1"/>
    <property type="molecule type" value="Genomic_DNA"/>
</dbReference>
<evidence type="ECO:0000256" key="1">
    <source>
        <dbReference type="ARBA" id="ARBA00038279"/>
    </source>
</evidence>
<dbReference type="InterPro" id="IPR051150">
    <property type="entry name" value="SWT21/TCAB1_mRNA_Telomere"/>
</dbReference>
<dbReference type="Proteomes" id="UP000593567">
    <property type="component" value="Unassembled WGS sequence"/>
</dbReference>
<dbReference type="PROSITE" id="PS50082">
    <property type="entry name" value="WD_REPEATS_2"/>
    <property type="match status" value="1"/>
</dbReference>
<dbReference type="Pfam" id="PF00400">
    <property type="entry name" value="WD40"/>
    <property type="match status" value="3"/>
</dbReference>
<dbReference type="InterPro" id="IPR036322">
    <property type="entry name" value="WD40_repeat_dom_sf"/>
</dbReference>
<dbReference type="InterPro" id="IPR015943">
    <property type="entry name" value="WD40/YVTN_repeat-like_dom_sf"/>
</dbReference>
<dbReference type="AlphaFoldDB" id="A0A7J7J8Z6"/>
<evidence type="ECO:0000256" key="3">
    <source>
        <dbReference type="PROSITE-ProRule" id="PRU00221"/>
    </source>
</evidence>
<dbReference type="OrthoDB" id="239865at2759"/>
<proteinExistence type="inferred from homology"/>
<sequence length="362" mass="40605">MYMTKYKIASVSELACQPMEAGDKYSDVNADVETYSNDTSTENELEHLTTDECAFILPAKGNEDPIAYGSECCTALPVYNVSQDKQPYELAYSRKEFGSFFLKGCKWSREGSQLLTCADDKRIRVFSLPQQFYTGDFSQAIPEMNPSVTVKEGGTIYDYAWNPLMDREDACTCTFLTSAQLTPIHLWDSVVGELKSSYKIVNQMDEIDTAYSVAFTPDGSFIFAGSTKQISIFDAAQPGKQLESFKTHKKRQAGQIGIISCFDFFNQTFAAGSYSKTIGIYDQRNNKQTMILDGHSGGVTHIKYSPDGNLLYSGARKDNELLVWDMRTPGSILAVLQRNVQTNQRMYFDLDPSGSWLCYNCH</sequence>
<gene>
    <name evidence="4" type="ORF">EB796_019179</name>
</gene>
<comment type="similarity">
    <text evidence="1">Belongs to the TCAB1 family.</text>
</comment>
<accession>A0A7J7J8Z6</accession>
<name>A0A7J7J8Z6_BUGNE</name>
<comment type="caution">
    <text evidence="4">The sequence shown here is derived from an EMBL/GenBank/DDBJ whole genome shotgun (WGS) entry which is preliminary data.</text>
</comment>
<dbReference type="SUPFAM" id="SSF50978">
    <property type="entry name" value="WD40 repeat-like"/>
    <property type="match status" value="1"/>
</dbReference>